<comment type="caution">
    <text evidence="2">The sequence shown here is derived from an EMBL/GenBank/DDBJ whole genome shotgun (WGS) entry which is preliminary data.</text>
</comment>
<protein>
    <submittedName>
        <fullName evidence="2">Uncharacterized protein</fullName>
    </submittedName>
</protein>
<accession>A0AAD6WNH1</accession>
<feature type="region of interest" description="Disordered" evidence="1">
    <location>
        <begin position="124"/>
        <end position="235"/>
    </location>
</feature>
<evidence type="ECO:0000313" key="2">
    <source>
        <dbReference type="EMBL" id="KAJ7017796.1"/>
    </source>
</evidence>
<reference evidence="2" key="1">
    <citation type="submission" date="2023-03" db="EMBL/GenBank/DDBJ databases">
        <title>Massive genome expansion in bonnet fungi (Mycena s.s.) driven by repeated elements and novel gene families across ecological guilds.</title>
        <authorList>
            <consortium name="Lawrence Berkeley National Laboratory"/>
            <person name="Harder C.B."/>
            <person name="Miyauchi S."/>
            <person name="Viragh M."/>
            <person name="Kuo A."/>
            <person name="Thoen E."/>
            <person name="Andreopoulos B."/>
            <person name="Lu D."/>
            <person name="Skrede I."/>
            <person name="Drula E."/>
            <person name="Henrissat B."/>
            <person name="Morin E."/>
            <person name="Kohler A."/>
            <person name="Barry K."/>
            <person name="LaButti K."/>
            <person name="Morin E."/>
            <person name="Salamov A."/>
            <person name="Lipzen A."/>
            <person name="Mereny Z."/>
            <person name="Hegedus B."/>
            <person name="Baldrian P."/>
            <person name="Stursova M."/>
            <person name="Weitz H."/>
            <person name="Taylor A."/>
            <person name="Grigoriev I.V."/>
            <person name="Nagy L.G."/>
            <person name="Martin F."/>
            <person name="Kauserud H."/>
        </authorList>
    </citation>
    <scope>NUCLEOTIDE SEQUENCE</scope>
    <source>
        <strain evidence="2">CBHHK200</strain>
    </source>
</reference>
<evidence type="ECO:0000256" key="1">
    <source>
        <dbReference type="SAM" id="MobiDB-lite"/>
    </source>
</evidence>
<organism evidence="2 3">
    <name type="scientific">Mycena alexandri</name>
    <dbReference type="NCBI Taxonomy" id="1745969"/>
    <lineage>
        <taxon>Eukaryota</taxon>
        <taxon>Fungi</taxon>
        <taxon>Dikarya</taxon>
        <taxon>Basidiomycota</taxon>
        <taxon>Agaricomycotina</taxon>
        <taxon>Agaricomycetes</taxon>
        <taxon>Agaricomycetidae</taxon>
        <taxon>Agaricales</taxon>
        <taxon>Marasmiineae</taxon>
        <taxon>Mycenaceae</taxon>
        <taxon>Mycena</taxon>
    </lineage>
</organism>
<feature type="compositionally biased region" description="Basic and acidic residues" evidence="1">
    <location>
        <begin position="203"/>
        <end position="229"/>
    </location>
</feature>
<feature type="compositionally biased region" description="Polar residues" evidence="1">
    <location>
        <begin position="143"/>
        <end position="154"/>
    </location>
</feature>
<sequence length="235" mass="25796">MRCTCPCDSRPAERRRRCAHPRWLVRGRSGEGQSERDACVDVGVRRAYTSAVRSMLRIALDVIATAGCLVCGSASKPCATQCSRYRRTPGDRLPQAWYVVRYGAYLLISGVDVVFVSARRSQHTPFAPLAPPSRTRDAKSAPPQRSCTSCSTALSAPPRGTPRTISPRSRAAGRSTYSSLSSRLPPVTSPQTTRRMGARCRWQAKDGNAEEGVRAKVFRQDARRRERGTGNRAAS</sequence>
<name>A0AAD6WNH1_9AGAR</name>
<dbReference type="AlphaFoldDB" id="A0AAD6WNH1"/>
<dbReference type="EMBL" id="JARJCM010000378">
    <property type="protein sequence ID" value="KAJ7017796.1"/>
    <property type="molecule type" value="Genomic_DNA"/>
</dbReference>
<dbReference type="Proteomes" id="UP001218188">
    <property type="component" value="Unassembled WGS sequence"/>
</dbReference>
<keyword evidence="3" id="KW-1185">Reference proteome</keyword>
<gene>
    <name evidence="2" type="ORF">C8F04DRAFT_418882</name>
</gene>
<evidence type="ECO:0000313" key="3">
    <source>
        <dbReference type="Proteomes" id="UP001218188"/>
    </source>
</evidence>
<proteinExistence type="predicted"/>